<dbReference type="GO" id="GO:0061630">
    <property type="term" value="F:ubiquitin protein ligase activity"/>
    <property type="evidence" value="ECO:0000318"/>
    <property type="project" value="GO_Central"/>
</dbReference>
<dbReference type="Gene3D" id="3.30.40.10">
    <property type="entry name" value="Zinc/RING finger domain, C3HC4 (zinc finger)"/>
    <property type="match status" value="1"/>
</dbReference>
<dbReference type="GO" id="GO:0008270">
    <property type="term" value="F:zinc ion binding"/>
    <property type="evidence" value="ECO:0007669"/>
    <property type="project" value="UniProtKB-KW"/>
</dbReference>
<dbReference type="PANTHER" id="PTHR25462:SF296">
    <property type="entry name" value="MEIOTIC P26, ISOFORM F"/>
    <property type="match status" value="1"/>
</dbReference>
<keyword evidence="9" id="KW-1185">Reference proteome</keyword>
<dbReference type="InterPro" id="IPR047153">
    <property type="entry name" value="TRIM45/56/19-like"/>
</dbReference>
<dbReference type="AlphaFoldDB" id="A0A7M7HEV2"/>
<reference evidence="9" key="1">
    <citation type="submission" date="2015-02" db="EMBL/GenBank/DDBJ databases">
        <title>Genome sequencing for Strongylocentrotus purpuratus.</title>
        <authorList>
            <person name="Murali S."/>
            <person name="Liu Y."/>
            <person name="Vee V."/>
            <person name="English A."/>
            <person name="Wang M."/>
            <person name="Skinner E."/>
            <person name="Han Y."/>
            <person name="Muzny D.M."/>
            <person name="Worley K.C."/>
            <person name="Gibbs R.A."/>
        </authorList>
    </citation>
    <scope>NUCLEOTIDE SEQUENCE</scope>
</reference>
<evidence type="ECO:0000256" key="4">
    <source>
        <dbReference type="ARBA" id="ARBA00022833"/>
    </source>
</evidence>
<dbReference type="KEGG" id="spu:105437858"/>
<dbReference type="Gene3D" id="3.30.160.60">
    <property type="entry name" value="Classic Zinc Finger"/>
    <property type="match status" value="1"/>
</dbReference>
<accession>A0A7M7HEV2</accession>
<dbReference type="Gene3D" id="2.120.10.30">
    <property type="entry name" value="TolB, C-terminal domain"/>
    <property type="match status" value="1"/>
</dbReference>
<dbReference type="CDD" id="cd19757">
    <property type="entry name" value="Bbox1"/>
    <property type="match status" value="1"/>
</dbReference>
<dbReference type="InterPro" id="IPR017907">
    <property type="entry name" value="Znf_RING_CS"/>
</dbReference>
<dbReference type="PROSITE" id="PS50119">
    <property type="entry name" value="ZF_BBOX"/>
    <property type="match status" value="1"/>
</dbReference>
<keyword evidence="1" id="KW-0597">Phosphoprotein</keyword>
<proteinExistence type="predicted"/>
<dbReference type="InParanoid" id="A0A7M7HEV2"/>
<dbReference type="RefSeq" id="XP_011663260.2">
    <property type="nucleotide sequence ID" value="XM_011664958.2"/>
</dbReference>
<feature type="domain" description="B box-type" evidence="7">
    <location>
        <begin position="87"/>
        <end position="134"/>
    </location>
</feature>
<name>A0A7M7HEV2_STRPU</name>
<feature type="domain" description="RING-type" evidence="6">
    <location>
        <begin position="14"/>
        <end position="59"/>
    </location>
</feature>
<sequence length="625" mass="69986">MASFELTVSRNLQCPICLDLLSDPKQLSCTHTFCKKCLSDILACSSKDEENTLICPICRGTTHVRDGNIVNLNTNVPLMSLVDDVRNSQQLCEMCDTQSRAVHFCCDCGKNMCNACLELHGKWPPHLKHKVVGVEDIREGKVVLKKKVYCQEEVHESDDEKYVCKDVCTTCKKLICMRCIFYHDKKGHTVQDAGEYNTSFKKNIESLQALGKTKATTVKNHMTCVDNQLKRVTDHIDGENAKMNKICEEAINKIKERNAIMNKQFNAQKEKLCQILKNMKVADERLVTSIESASELASNSLKAPLEGDAVAIRDSLSGELKNVLHQNDPKKKLASDVADRAEELTFTPISHPDQLSMGELRFVKCESKCNVTLSKKGSMDVMAAMKNGKMAVGFCKGGIEIFSEVGELQQTVLKDISIRGLGFLSDSRYVVRNTVNNISLYTSEYEKLDVSFNTLDDSVGGHGGLTVDSNDLIYVSYRRAKKIQVFSPAGGKAIREIQCNAYEPSQITSYRDSLIVQRNGKTTIRIDKQGDVTHRVVSSSGHILFASVTKGNLVLIASVRHAEGLLNIDEYTNDLNHVKNVISDYKIKKSERIWYYFQQFQSGELGFCTSERLYIFNLSTTPVNQ</sequence>
<dbReference type="PROSITE" id="PS00518">
    <property type="entry name" value="ZF_RING_1"/>
    <property type="match status" value="1"/>
</dbReference>
<evidence type="ECO:0000259" key="6">
    <source>
        <dbReference type="PROSITE" id="PS50089"/>
    </source>
</evidence>
<protein>
    <submittedName>
        <fullName evidence="8">Uncharacterized protein</fullName>
    </submittedName>
</protein>
<dbReference type="OMA" id="LINIHEY"/>
<dbReference type="Proteomes" id="UP000007110">
    <property type="component" value="Unassembled WGS sequence"/>
</dbReference>
<keyword evidence="4" id="KW-0862">Zinc</keyword>
<evidence type="ECO:0000256" key="3">
    <source>
        <dbReference type="ARBA" id="ARBA00022771"/>
    </source>
</evidence>
<keyword evidence="2" id="KW-0479">Metal-binding</keyword>
<dbReference type="PANTHER" id="PTHR25462">
    <property type="entry name" value="BONUS, ISOFORM C-RELATED"/>
    <property type="match status" value="1"/>
</dbReference>
<dbReference type="GeneID" id="105437858"/>
<evidence type="ECO:0000259" key="7">
    <source>
        <dbReference type="PROSITE" id="PS50119"/>
    </source>
</evidence>
<dbReference type="Pfam" id="PF13445">
    <property type="entry name" value="zf-RING_UBOX"/>
    <property type="match status" value="1"/>
</dbReference>
<dbReference type="SMART" id="SM00184">
    <property type="entry name" value="RING"/>
    <property type="match status" value="1"/>
</dbReference>
<evidence type="ECO:0000256" key="2">
    <source>
        <dbReference type="ARBA" id="ARBA00022723"/>
    </source>
</evidence>
<dbReference type="EnsemblMetazoa" id="XM_011664958">
    <property type="protein sequence ID" value="XP_011663260"/>
    <property type="gene ID" value="LOC105437858"/>
</dbReference>
<dbReference type="InterPro" id="IPR001841">
    <property type="entry name" value="Znf_RING"/>
</dbReference>
<evidence type="ECO:0000256" key="1">
    <source>
        <dbReference type="ARBA" id="ARBA00022553"/>
    </source>
</evidence>
<dbReference type="GO" id="GO:0005654">
    <property type="term" value="C:nucleoplasm"/>
    <property type="evidence" value="ECO:0000318"/>
    <property type="project" value="GO_Central"/>
</dbReference>
<organism evidence="8 9">
    <name type="scientific">Strongylocentrotus purpuratus</name>
    <name type="common">Purple sea urchin</name>
    <dbReference type="NCBI Taxonomy" id="7668"/>
    <lineage>
        <taxon>Eukaryota</taxon>
        <taxon>Metazoa</taxon>
        <taxon>Echinodermata</taxon>
        <taxon>Eleutherozoa</taxon>
        <taxon>Echinozoa</taxon>
        <taxon>Echinoidea</taxon>
        <taxon>Euechinoidea</taxon>
        <taxon>Echinacea</taxon>
        <taxon>Camarodonta</taxon>
        <taxon>Echinidea</taxon>
        <taxon>Strongylocentrotidae</taxon>
        <taxon>Strongylocentrotus</taxon>
    </lineage>
</organism>
<dbReference type="SUPFAM" id="SSF57845">
    <property type="entry name" value="B-box zinc-binding domain"/>
    <property type="match status" value="1"/>
</dbReference>
<keyword evidence="3 5" id="KW-0863">Zinc-finger</keyword>
<dbReference type="SUPFAM" id="SSF101898">
    <property type="entry name" value="NHL repeat"/>
    <property type="match status" value="1"/>
</dbReference>
<dbReference type="InterPro" id="IPR027370">
    <property type="entry name" value="Znf-RING_euk"/>
</dbReference>
<dbReference type="InterPro" id="IPR013083">
    <property type="entry name" value="Znf_RING/FYVE/PHD"/>
</dbReference>
<dbReference type="PROSITE" id="PS50089">
    <property type="entry name" value="ZF_RING_2"/>
    <property type="match status" value="1"/>
</dbReference>
<evidence type="ECO:0000256" key="5">
    <source>
        <dbReference type="PROSITE-ProRule" id="PRU00024"/>
    </source>
</evidence>
<evidence type="ECO:0000313" key="9">
    <source>
        <dbReference type="Proteomes" id="UP000007110"/>
    </source>
</evidence>
<evidence type="ECO:0000313" key="8">
    <source>
        <dbReference type="EnsemblMetazoa" id="XP_011663260"/>
    </source>
</evidence>
<dbReference type="OrthoDB" id="654191at2759"/>
<reference evidence="8" key="2">
    <citation type="submission" date="2021-01" db="UniProtKB">
        <authorList>
            <consortium name="EnsemblMetazoa"/>
        </authorList>
    </citation>
    <scope>IDENTIFICATION</scope>
</reference>
<dbReference type="SUPFAM" id="SSF57850">
    <property type="entry name" value="RING/U-box"/>
    <property type="match status" value="1"/>
</dbReference>
<dbReference type="FunCoup" id="A0A7M7HEV2">
    <property type="interactions" value="18"/>
</dbReference>
<dbReference type="InterPro" id="IPR011042">
    <property type="entry name" value="6-blade_b-propeller_TolB-like"/>
</dbReference>
<dbReference type="InterPro" id="IPR000315">
    <property type="entry name" value="Znf_B-box"/>
</dbReference>